<evidence type="ECO:0000313" key="13">
    <source>
        <dbReference type="EMBL" id="KAH8387803.1"/>
    </source>
</evidence>
<name>A0AAD4KCN8_9MUSC</name>
<dbReference type="SUPFAM" id="SSF57850">
    <property type="entry name" value="RING/U-box"/>
    <property type="match status" value="1"/>
</dbReference>
<accession>A0AAD4KCN8</accession>
<evidence type="ECO:0000256" key="4">
    <source>
        <dbReference type="ARBA" id="ARBA00009273"/>
    </source>
</evidence>
<dbReference type="InterPro" id="IPR051031">
    <property type="entry name" value="RING-box_E3_Ubiquitin_Ligase"/>
</dbReference>
<keyword evidence="8" id="KW-0833">Ubl conjugation pathway</keyword>
<dbReference type="GO" id="GO:0031461">
    <property type="term" value="C:cullin-RING ubiquitin ligase complex"/>
    <property type="evidence" value="ECO:0007669"/>
    <property type="project" value="UniProtKB-ARBA"/>
</dbReference>
<comment type="subcellular location">
    <subcellularLocation>
        <location evidence="2">Cytoplasm</location>
    </subcellularLocation>
    <subcellularLocation>
        <location evidence="1">Nucleus</location>
    </subcellularLocation>
</comment>
<evidence type="ECO:0000256" key="2">
    <source>
        <dbReference type="ARBA" id="ARBA00004496"/>
    </source>
</evidence>
<evidence type="ECO:0000256" key="7">
    <source>
        <dbReference type="ARBA" id="ARBA00022771"/>
    </source>
</evidence>
<dbReference type="PANTHER" id="PTHR11210">
    <property type="entry name" value="RING BOX"/>
    <property type="match status" value="1"/>
</dbReference>
<evidence type="ECO:0000256" key="5">
    <source>
        <dbReference type="ARBA" id="ARBA00022490"/>
    </source>
</evidence>
<organism evidence="13 14">
    <name type="scientific">Drosophila rubida</name>
    <dbReference type="NCBI Taxonomy" id="30044"/>
    <lineage>
        <taxon>Eukaryota</taxon>
        <taxon>Metazoa</taxon>
        <taxon>Ecdysozoa</taxon>
        <taxon>Arthropoda</taxon>
        <taxon>Hexapoda</taxon>
        <taxon>Insecta</taxon>
        <taxon>Pterygota</taxon>
        <taxon>Neoptera</taxon>
        <taxon>Endopterygota</taxon>
        <taxon>Diptera</taxon>
        <taxon>Brachycera</taxon>
        <taxon>Muscomorpha</taxon>
        <taxon>Ephydroidea</taxon>
        <taxon>Drosophilidae</taxon>
        <taxon>Drosophila</taxon>
    </lineage>
</organism>
<comment type="pathway">
    <text evidence="3">Protein modification; protein ubiquitination.</text>
</comment>
<keyword evidence="7 11" id="KW-0863">Zinc-finger</keyword>
<dbReference type="Pfam" id="PF12678">
    <property type="entry name" value="zf-rbx1"/>
    <property type="match status" value="1"/>
</dbReference>
<dbReference type="InterPro" id="IPR024766">
    <property type="entry name" value="Znf_RING_H2"/>
</dbReference>
<dbReference type="EMBL" id="JAJJHW010000095">
    <property type="protein sequence ID" value="KAH8387803.1"/>
    <property type="molecule type" value="Genomic_DNA"/>
</dbReference>
<evidence type="ECO:0000259" key="12">
    <source>
        <dbReference type="PROSITE" id="PS50089"/>
    </source>
</evidence>
<evidence type="ECO:0000313" key="14">
    <source>
        <dbReference type="Proteomes" id="UP001200034"/>
    </source>
</evidence>
<dbReference type="InterPro" id="IPR001841">
    <property type="entry name" value="Znf_RING"/>
</dbReference>
<protein>
    <recommendedName>
        <fullName evidence="12">RING-type domain-containing protein</fullName>
    </recommendedName>
</protein>
<dbReference type="InterPro" id="IPR013083">
    <property type="entry name" value="Znf_RING/FYVE/PHD"/>
</dbReference>
<dbReference type="GO" id="GO:0005634">
    <property type="term" value="C:nucleus"/>
    <property type="evidence" value="ECO:0007669"/>
    <property type="project" value="UniProtKB-SubCell"/>
</dbReference>
<feature type="domain" description="RING-type" evidence="12">
    <location>
        <begin position="35"/>
        <end position="93"/>
    </location>
</feature>
<keyword evidence="9" id="KW-0862">Zinc</keyword>
<reference evidence="13" key="1">
    <citation type="journal article" date="2021" name="Mol. Ecol. Resour.">
        <title>Phylogenomic analyses of the genus Drosophila reveals genomic signals of climate adaptation.</title>
        <authorList>
            <person name="Li F."/>
            <person name="Rane R.V."/>
            <person name="Luria V."/>
            <person name="Xiong Z."/>
            <person name="Chen J."/>
            <person name="Li Z."/>
            <person name="Catullo R.A."/>
            <person name="Griffin P.C."/>
            <person name="Schiffer M."/>
            <person name="Pearce S."/>
            <person name="Lee S.F."/>
            <person name="McElroy K."/>
            <person name="Stocker A."/>
            <person name="Shirriffs J."/>
            <person name="Cockerell F."/>
            <person name="Coppin C."/>
            <person name="Sgro C.M."/>
            <person name="Karger A."/>
            <person name="Cain J.W."/>
            <person name="Weber J.A."/>
            <person name="Santpere G."/>
            <person name="Kirschner M.W."/>
            <person name="Hoffmann A.A."/>
            <person name="Oakeshott J.G."/>
            <person name="Zhang G."/>
        </authorList>
    </citation>
    <scope>NUCLEOTIDE SEQUENCE</scope>
    <source>
        <strain evidence="13">BGI-SZ-2011g</strain>
    </source>
</reference>
<comment type="caution">
    <text evidence="13">The sequence shown here is derived from an EMBL/GenBank/DDBJ whole genome shotgun (WGS) entry which is preliminary data.</text>
</comment>
<sequence>MADKKTDHNDDQPEKKSGVTLWTSTVLSDIQKDTCAICRNHVKQLCIDCEAEQGNHFKEFQEMCPEVTGACNHVFHLHCISRWLKNKWVCPLDYRTWEFKKTGKENQKF</sequence>
<evidence type="ECO:0000256" key="11">
    <source>
        <dbReference type="PROSITE-ProRule" id="PRU00175"/>
    </source>
</evidence>
<dbReference type="AlphaFoldDB" id="A0AAD4KCN8"/>
<dbReference type="Proteomes" id="UP001200034">
    <property type="component" value="Unassembled WGS sequence"/>
</dbReference>
<dbReference type="Gene3D" id="3.30.40.10">
    <property type="entry name" value="Zinc/RING finger domain, C3HC4 (zinc finger)"/>
    <property type="match status" value="1"/>
</dbReference>
<keyword evidence="14" id="KW-1185">Reference proteome</keyword>
<evidence type="ECO:0000256" key="9">
    <source>
        <dbReference type="ARBA" id="ARBA00022833"/>
    </source>
</evidence>
<proteinExistence type="inferred from homology"/>
<dbReference type="PROSITE" id="PS50089">
    <property type="entry name" value="ZF_RING_2"/>
    <property type="match status" value="1"/>
</dbReference>
<evidence type="ECO:0000256" key="3">
    <source>
        <dbReference type="ARBA" id="ARBA00004906"/>
    </source>
</evidence>
<dbReference type="GO" id="GO:0005737">
    <property type="term" value="C:cytoplasm"/>
    <property type="evidence" value="ECO:0007669"/>
    <property type="project" value="UniProtKB-SubCell"/>
</dbReference>
<evidence type="ECO:0000256" key="6">
    <source>
        <dbReference type="ARBA" id="ARBA00022723"/>
    </source>
</evidence>
<dbReference type="GO" id="GO:0008270">
    <property type="term" value="F:zinc ion binding"/>
    <property type="evidence" value="ECO:0007669"/>
    <property type="project" value="UniProtKB-KW"/>
</dbReference>
<keyword evidence="6" id="KW-0479">Metal-binding</keyword>
<evidence type="ECO:0000256" key="8">
    <source>
        <dbReference type="ARBA" id="ARBA00022786"/>
    </source>
</evidence>
<keyword evidence="10" id="KW-0539">Nucleus</keyword>
<keyword evidence="5" id="KW-0963">Cytoplasm</keyword>
<comment type="similarity">
    <text evidence="4">Belongs to the RING-box family.</text>
</comment>
<evidence type="ECO:0000256" key="10">
    <source>
        <dbReference type="ARBA" id="ARBA00023242"/>
    </source>
</evidence>
<evidence type="ECO:0000256" key="1">
    <source>
        <dbReference type="ARBA" id="ARBA00004123"/>
    </source>
</evidence>
<gene>
    <name evidence="13" type="ORF">KR093_009528</name>
</gene>